<gene>
    <name evidence="5" type="ORF">GCM10011487_00920</name>
</gene>
<evidence type="ECO:0008006" key="7">
    <source>
        <dbReference type="Google" id="ProtNLM"/>
    </source>
</evidence>
<feature type="modified residue" description="4-aspartylphosphate" evidence="2">
    <location>
        <position position="53"/>
    </location>
</feature>
<evidence type="ECO:0000259" key="4">
    <source>
        <dbReference type="PROSITE" id="PS50930"/>
    </source>
</evidence>
<organism evidence="5 6">
    <name type="scientific">Steroidobacter agaridevorans</name>
    <dbReference type="NCBI Taxonomy" id="2695856"/>
    <lineage>
        <taxon>Bacteria</taxon>
        <taxon>Pseudomonadati</taxon>
        <taxon>Pseudomonadota</taxon>
        <taxon>Gammaproteobacteria</taxon>
        <taxon>Steroidobacterales</taxon>
        <taxon>Steroidobacteraceae</taxon>
        <taxon>Steroidobacter</taxon>
    </lineage>
</organism>
<dbReference type="PANTHER" id="PTHR37299:SF1">
    <property type="entry name" value="STAGE 0 SPORULATION PROTEIN A HOMOLOG"/>
    <property type="match status" value="1"/>
</dbReference>
<dbReference type="InterPro" id="IPR001789">
    <property type="entry name" value="Sig_transdc_resp-reg_receiver"/>
</dbReference>
<dbReference type="PANTHER" id="PTHR37299">
    <property type="entry name" value="TRANSCRIPTIONAL REGULATOR-RELATED"/>
    <property type="match status" value="1"/>
</dbReference>
<dbReference type="PROSITE" id="PS50930">
    <property type="entry name" value="HTH_LYTTR"/>
    <property type="match status" value="1"/>
</dbReference>
<dbReference type="Gene3D" id="3.40.50.2300">
    <property type="match status" value="1"/>
</dbReference>
<evidence type="ECO:0000259" key="3">
    <source>
        <dbReference type="PROSITE" id="PS50110"/>
    </source>
</evidence>
<dbReference type="SUPFAM" id="SSF52172">
    <property type="entry name" value="CheY-like"/>
    <property type="match status" value="1"/>
</dbReference>
<keyword evidence="2" id="KW-0597">Phosphoprotein</keyword>
<sequence>MRVLIVDDETLARSILAEHLVKLPDIEIVGQAANGFEAVKLAEELNPDLMFLDIQMPKLSGFEVLELLGERAPAVIFSTAFDEYALRAFEVHAVDYLLKPVEPPRLAAAVERAAERLRNKTPAPSPEQLSASARPPGRTLERILIRHEGRVHVLPLERIDFIEAQDDYLSFAAAGKRLRKQQTMSDLETQLDPTRFVRIHRSFILNVERLARIDLYGKDSWLAILSDGSKLPMSRTGHTKLKELIG</sequence>
<feature type="domain" description="HTH LytTR-type" evidence="4">
    <location>
        <begin position="143"/>
        <end position="246"/>
    </location>
</feature>
<dbReference type="InterPro" id="IPR046947">
    <property type="entry name" value="LytR-like"/>
</dbReference>
<dbReference type="EMBL" id="BLJN01000001">
    <property type="protein sequence ID" value="GFE78092.1"/>
    <property type="molecule type" value="Genomic_DNA"/>
</dbReference>
<protein>
    <recommendedName>
        <fullName evidence="7">DNA-binding response regulator</fullName>
    </recommendedName>
</protein>
<evidence type="ECO:0000313" key="5">
    <source>
        <dbReference type="EMBL" id="GFE78092.1"/>
    </source>
</evidence>
<keyword evidence="6" id="KW-1185">Reference proteome</keyword>
<dbReference type="GO" id="GO:0000156">
    <property type="term" value="F:phosphorelay response regulator activity"/>
    <property type="evidence" value="ECO:0007669"/>
    <property type="project" value="InterPro"/>
</dbReference>
<dbReference type="SMART" id="SM00850">
    <property type="entry name" value="LytTR"/>
    <property type="match status" value="1"/>
</dbReference>
<keyword evidence="1" id="KW-0902">Two-component regulatory system</keyword>
<dbReference type="InterPro" id="IPR007492">
    <property type="entry name" value="LytTR_DNA-bd_dom"/>
</dbReference>
<dbReference type="PROSITE" id="PS50110">
    <property type="entry name" value="RESPONSE_REGULATORY"/>
    <property type="match status" value="1"/>
</dbReference>
<reference evidence="6" key="1">
    <citation type="submission" date="2020-01" db="EMBL/GenBank/DDBJ databases">
        <title>'Steroidobacter agaridevorans' sp. nov., agar-degrading bacteria isolated from rhizosphere soils.</title>
        <authorList>
            <person name="Ikenaga M."/>
            <person name="Kataoka M."/>
            <person name="Murouchi A."/>
            <person name="Katsuragi S."/>
            <person name="Sakai M."/>
        </authorList>
    </citation>
    <scope>NUCLEOTIDE SEQUENCE [LARGE SCALE GENOMIC DNA]</scope>
    <source>
        <strain evidence="6">YU21-B</strain>
    </source>
</reference>
<feature type="domain" description="Response regulatory" evidence="3">
    <location>
        <begin position="2"/>
        <end position="114"/>
    </location>
</feature>
<evidence type="ECO:0000256" key="1">
    <source>
        <dbReference type="ARBA" id="ARBA00023012"/>
    </source>
</evidence>
<name>A0A829Y640_9GAMM</name>
<accession>A0A829Y640</accession>
<comment type="caution">
    <text evidence="5">The sequence shown here is derived from an EMBL/GenBank/DDBJ whole genome shotgun (WGS) entry which is preliminary data.</text>
</comment>
<dbReference type="SMART" id="SM00448">
    <property type="entry name" value="REC"/>
    <property type="match status" value="1"/>
</dbReference>
<dbReference type="AlphaFoldDB" id="A0A829Y640"/>
<evidence type="ECO:0000313" key="6">
    <source>
        <dbReference type="Proteomes" id="UP000445000"/>
    </source>
</evidence>
<dbReference type="GO" id="GO:0003677">
    <property type="term" value="F:DNA binding"/>
    <property type="evidence" value="ECO:0007669"/>
    <property type="project" value="InterPro"/>
</dbReference>
<dbReference type="Pfam" id="PF00072">
    <property type="entry name" value="Response_reg"/>
    <property type="match status" value="1"/>
</dbReference>
<evidence type="ECO:0000256" key="2">
    <source>
        <dbReference type="PROSITE-ProRule" id="PRU00169"/>
    </source>
</evidence>
<dbReference type="Pfam" id="PF04397">
    <property type="entry name" value="LytTR"/>
    <property type="match status" value="1"/>
</dbReference>
<dbReference type="InterPro" id="IPR011006">
    <property type="entry name" value="CheY-like_superfamily"/>
</dbReference>
<dbReference type="RefSeq" id="WP_161810027.1">
    <property type="nucleotide sequence ID" value="NZ_BLJN01000001.1"/>
</dbReference>
<dbReference type="Proteomes" id="UP000445000">
    <property type="component" value="Unassembled WGS sequence"/>
</dbReference>
<proteinExistence type="predicted"/>
<dbReference type="Gene3D" id="2.40.50.1020">
    <property type="entry name" value="LytTr DNA-binding domain"/>
    <property type="match status" value="1"/>
</dbReference>